<accession>A0A645BPY3</accession>
<dbReference type="EMBL" id="VSSQ01021722">
    <property type="protein sequence ID" value="MPM67489.1"/>
    <property type="molecule type" value="Genomic_DNA"/>
</dbReference>
<comment type="caution">
    <text evidence="1">The sequence shown here is derived from an EMBL/GenBank/DDBJ whole genome shotgun (WGS) entry which is preliminary data.</text>
</comment>
<dbReference type="InterPro" id="IPR046348">
    <property type="entry name" value="SIS_dom_sf"/>
</dbReference>
<proteinExistence type="predicted"/>
<evidence type="ECO:0008006" key="2">
    <source>
        <dbReference type="Google" id="ProtNLM"/>
    </source>
</evidence>
<gene>
    <name evidence="1" type="ORF">SDC9_114412</name>
</gene>
<dbReference type="Gene3D" id="3.40.50.10490">
    <property type="entry name" value="Glucose-6-phosphate isomerase like protein, domain 1"/>
    <property type="match status" value="1"/>
</dbReference>
<sequence length="180" mass="20623">MAIHKQLTEETLVKYEQNYKVFTSMDKLHILASGPNFGTAVEGALKISETACLPCLAYEVEEFIHGPNIQFDPSYTVIFIDNGSNSASSKRIVDIYTGTRIITDRAFIITNDPKVEDKYAFRTKEETCPLISSLYKLTVFETLAYKITEDTVHWYNHPLYQKFKDSNIVKSKSRENLYSL</sequence>
<dbReference type="SUPFAM" id="SSF53697">
    <property type="entry name" value="SIS domain"/>
    <property type="match status" value="1"/>
</dbReference>
<name>A0A645BPY3_9ZZZZ</name>
<dbReference type="GO" id="GO:1901135">
    <property type="term" value="P:carbohydrate derivative metabolic process"/>
    <property type="evidence" value="ECO:0007669"/>
    <property type="project" value="InterPro"/>
</dbReference>
<protein>
    <recommendedName>
        <fullName evidence="2">Glutamine--fructose-6-phosphate transaminase (isomerizing)</fullName>
    </recommendedName>
</protein>
<evidence type="ECO:0000313" key="1">
    <source>
        <dbReference type="EMBL" id="MPM67489.1"/>
    </source>
</evidence>
<dbReference type="AlphaFoldDB" id="A0A645BPY3"/>
<organism evidence="1">
    <name type="scientific">bioreactor metagenome</name>
    <dbReference type="NCBI Taxonomy" id="1076179"/>
    <lineage>
        <taxon>unclassified sequences</taxon>
        <taxon>metagenomes</taxon>
        <taxon>ecological metagenomes</taxon>
    </lineage>
</organism>
<dbReference type="GO" id="GO:0097367">
    <property type="term" value="F:carbohydrate derivative binding"/>
    <property type="evidence" value="ECO:0007669"/>
    <property type="project" value="InterPro"/>
</dbReference>
<reference evidence="1" key="1">
    <citation type="submission" date="2019-08" db="EMBL/GenBank/DDBJ databases">
        <authorList>
            <person name="Kucharzyk K."/>
            <person name="Murdoch R.W."/>
            <person name="Higgins S."/>
            <person name="Loffler F."/>
        </authorList>
    </citation>
    <scope>NUCLEOTIDE SEQUENCE</scope>
</reference>